<protein>
    <recommendedName>
        <fullName evidence="5">Ketopantoate reductase C-terminal domain-containing protein</fullName>
    </recommendedName>
</protein>
<dbReference type="Gene3D" id="1.10.1040.10">
    <property type="entry name" value="N-(1-d-carboxylethyl)-l-norvaline Dehydrogenase, domain 2"/>
    <property type="match status" value="1"/>
</dbReference>
<name>A0ABP0BGG5_9PEZI</name>
<feature type="compositionally biased region" description="Acidic residues" evidence="3">
    <location>
        <begin position="491"/>
        <end position="518"/>
    </location>
</feature>
<comment type="caution">
    <text evidence="6">The sequence shown here is derived from an EMBL/GenBank/DDBJ whole genome shotgun (WGS) entry which is preliminary data.</text>
</comment>
<dbReference type="InterPro" id="IPR008927">
    <property type="entry name" value="6-PGluconate_DH-like_C_sf"/>
</dbReference>
<keyword evidence="4" id="KW-0472">Membrane</keyword>
<keyword evidence="2" id="KW-0560">Oxidoreductase</keyword>
<dbReference type="InterPro" id="IPR013328">
    <property type="entry name" value="6PGD_dom2"/>
</dbReference>
<dbReference type="SUPFAM" id="SSF48179">
    <property type="entry name" value="6-phosphogluconate dehydrogenase C-terminal domain-like"/>
    <property type="match status" value="1"/>
</dbReference>
<keyword evidence="1" id="KW-0521">NADP</keyword>
<feature type="region of interest" description="Disordered" evidence="3">
    <location>
        <begin position="459"/>
        <end position="532"/>
    </location>
</feature>
<accession>A0ABP0BGG5</accession>
<dbReference type="Pfam" id="PF08546">
    <property type="entry name" value="ApbA_C"/>
    <property type="match status" value="1"/>
</dbReference>
<dbReference type="Proteomes" id="UP001642405">
    <property type="component" value="Unassembled WGS sequence"/>
</dbReference>
<evidence type="ECO:0000256" key="1">
    <source>
        <dbReference type="ARBA" id="ARBA00022857"/>
    </source>
</evidence>
<evidence type="ECO:0000259" key="5">
    <source>
        <dbReference type="Pfam" id="PF08546"/>
    </source>
</evidence>
<reference evidence="6 7" key="1">
    <citation type="submission" date="2024-01" db="EMBL/GenBank/DDBJ databases">
        <authorList>
            <person name="Allen C."/>
            <person name="Tagirdzhanova G."/>
        </authorList>
    </citation>
    <scope>NUCLEOTIDE SEQUENCE [LARGE SCALE GENOMIC DNA]</scope>
</reference>
<feature type="transmembrane region" description="Helical" evidence="4">
    <location>
        <begin position="210"/>
        <end position="230"/>
    </location>
</feature>
<keyword evidence="4" id="KW-1133">Transmembrane helix</keyword>
<dbReference type="PANTHER" id="PTHR43765:SF2">
    <property type="entry name" value="2-DEHYDROPANTOATE 2-REDUCTASE"/>
    <property type="match status" value="1"/>
</dbReference>
<feature type="domain" description="Ketopantoate reductase C-terminal" evidence="5">
    <location>
        <begin position="233"/>
        <end position="402"/>
    </location>
</feature>
<evidence type="ECO:0000256" key="4">
    <source>
        <dbReference type="SAM" id="Phobius"/>
    </source>
</evidence>
<keyword evidence="7" id="KW-1185">Reference proteome</keyword>
<feature type="compositionally biased region" description="Basic and acidic residues" evidence="3">
    <location>
        <begin position="474"/>
        <end position="490"/>
    </location>
</feature>
<keyword evidence="4" id="KW-0812">Transmembrane</keyword>
<evidence type="ECO:0000313" key="6">
    <source>
        <dbReference type="EMBL" id="CAK7218648.1"/>
    </source>
</evidence>
<dbReference type="EMBL" id="CAWUHB010000015">
    <property type="protein sequence ID" value="CAK7218648.1"/>
    <property type="molecule type" value="Genomic_DNA"/>
</dbReference>
<dbReference type="PANTHER" id="PTHR43765">
    <property type="entry name" value="2-DEHYDROPANTOATE 2-REDUCTASE-RELATED"/>
    <property type="match status" value="1"/>
</dbReference>
<evidence type="ECO:0000256" key="3">
    <source>
        <dbReference type="SAM" id="MobiDB-lite"/>
    </source>
</evidence>
<sequence length="532" mass="59724">MNWRRKGSQVRVVRPFGNERPVRLYGEVVRPPPAPMRRLVVGAGRGFQRGRTPHRQPIIQNLVITEPCVPSIAAIEKIKHRLNSRSTICLLQPGLGVVERLNELYFPHPETRPRYILAHMTHKLGYTSRAFTTAELEQGKMMLTVYPPPELPQAYVSSASPEKRLQTTPAANERVLSMYRELSSPPAADEIAMPKGKQWKVKAAMANNGLYLMYLLGVAPTLGTGFYRWGSFMKEKVPDMIYTSASETVTTVLDLPLGDDISLNGYAYGLLQELVTEMIDVVRAMPETHADPSFLKYVESGQLKRDIMKQLHQFDGSSRGPSSLRRIGEYEGGLRTTTSTIDSLRNRGLGPIVSRGPSTMSVRTSLGRRSDVQFLTGYFVRRGRELGVACPKNEMMIRMVQARRLANKNRRKRDDHIGISDEAVASSDVRQATRYFSEQGALRKNAEDEGREPPMAYASAAGKFGRIDTAQSKRAVEEHDEIREVEKDEQVKEDEEIEEDEEDEEDTEDTEAAEDAADIQDPNFDGKPQPTG</sequence>
<organism evidence="6 7">
    <name type="scientific">Sporothrix curviconia</name>
    <dbReference type="NCBI Taxonomy" id="1260050"/>
    <lineage>
        <taxon>Eukaryota</taxon>
        <taxon>Fungi</taxon>
        <taxon>Dikarya</taxon>
        <taxon>Ascomycota</taxon>
        <taxon>Pezizomycotina</taxon>
        <taxon>Sordariomycetes</taxon>
        <taxon>Sordariomycetidae</taxon>
        <taxon>Ophiostomatales</taxon>
        <taxon>Ophiostomataceae</taxon>
        <taxon>Sporothrix</taxon>
    </lineage>
</organism>
<proteinExistence type="predicted"/>
<dbReference type="InterPro" id="IPR050838">
    <property type="entry name" value="Ketopantoate_reductase"/>
</dbReference>
<gene>
    <name evidence="6" type="ORF">SCUCBS95973_003559</name>
</gene>
<dbReference type="InterPro" id="IPR013752">
    <property type="entry name" value="KPA_reductase"/>
</dbReference>
<evidence type="ECO:0000313" key="7">
    <source>
        <dbReference type="Proteomes" id="UP001642405"/>
    </source>
</evidence>
<evidence type="ECO:0000256" key="2">
    <source>
        <dbReference type="ARBA" id="ARBA00023002"/>
    </source>
</evidence>